<dbReference type="EMBL" id="CZBE01000034">
    <property type="protein sequence ID" value="CUQ18556.1"/>
    <property type="molecule type" value="Genomic_DNA"/>
</dbReference>
<keyword evidence="7" id="KW-0227">DNA damage</keyword>
<comment type="similarity">
    <text evidence="12">Belongs to the RecU family.</text>
</comment>
<evidence type="ECO:0000256" key="4">
    <source>
        <dbReference type="ARBA" id="ARBA00022722"/>
    </source>
</evidence>
<name>A0A174UB14_9FIRM</name>
<dbReference type="GO" id="GO:0005737">
    <property type="term" value="C:cytoplasm"/>
    <property type="evidence" value="ECO:0007669"/>
    <property type="project" value="UniProtKB-SubCell"/>
</dbReference>
<keyword evidence="10" id="KW-0233">DNA recombination</keyword>
<evidence type="ECO:0000256" key="2">
    <source>
        <dbReference type="ARBA" id="ARBA00004496"/>
    </source>
</evidence>
<comment type="cofactor">
    <cofactor evidence="1">
        <name>Mg(2+)</name>
        <dbReference type="ChEBI" id="CHEBI:18420"/>
    </cofactor>
</comment>
<accession>A0A174UB14</accession>
<evidence type="ECO:0000256" key="11">
    <source>
        <dbReference type="ARBA" id="ARBA00023204"/>
    </source>
</evidence>
<keyword evidence="8" id="KW-0378">Hydrolase</keyword>
<dbReference type="InterPro" id="IPR011335">
    <property type="entry name" value="Restrct_endonuc-II-like"/>
</dbReference>
<dbReference type="GO" id="GO:0006310">
    <property type="term" value="P:DNA recombination"/>
    <property type="evidence" value="ECO:0007669"/>
    <property type="project" value="UniProtKB-KW"/>
</dbReference>
<evidence type="ECO:0000256" key="7">
    <source>
        <dbReference type="ARBA" id="ARBA00022763"/>
    </source>
</evidence>
<keyword evidence="5" id="KW-0479">Metal-binding</keyword>
<dbReference type="GO" id="GO:0003676">
    <property type="term" value="F:nucleic acid binding"/>
    <property type="evidence" value="ECO:0007669"/>
    <property type="project" value="InterPro"/>
</dbReference>
<dbReference type="GO" id="GO:0006281">
    <property type="term" value="P:DNA repair"/>
    <property type="evidence" value="ECO:0007669"/>
    <property type="project" value="UniProtKB-KW"/>
</dbReference>
<dbReference type="Pfam" id="PF03838">
    <property type="entry name" value="RecU"/>
    <property type="match status" value="1"/>
</dbReference>
<reference evidence="14 15" key="1">
    <citation type="submission" date="2015-09" db="EMBL/GenBank/DDBJ databases">
        <authorList>
            <consortium name="Pathogen Informatics"/>
        </authorList>
    </citation>
    <scope>NUCLEOTIDE SEQUENCE [LARGE SCALE GENOMIC DNA]</scope>
    <source>
        <strain evidence="14 15">2789STDY5834939</strain>
    </source>
</reference>
<evidence type="ECO:0000256" key="3">
    <source>
        <dbReference type="ARBA" id="ARBA00022490"/>
    </source>
</evidence>
<evidence type="ECO:0000256" key="9">
    <source>
        <dbReference type="ARBA" id="ARBA00022842"/>
    </source>
</evidence>
<sequence length="184" mass="20867">MQYNPQQARQQWQNRVNNAQGHIFEDGIKAACEIYRNSRRAKVDKTPEPFRVMEKNRDGTFMGRFTARAAPDFQGTLQGGRSIVFEAKYTTTDRLKKAVVTDTQADALEDHLQSGAAAGVCAGIQDKFFFVPWAVWRDMKAHFGHVSVSAAELEPFRVRFTGAVLFLDYVHTAFEQVFGEDIQK</sequence>
<evidence type="ECO:0000313" key="15">
    <source>
        <dbReference type="Proteomes" id="UP000095765"/>
    </source>
</evidence>
<dbReference type="InterPro" id="IPR011856">
    <property type="entry name" value="tRNA_endonuc-like_dom_sf"/>
</dbReference>
<evidence type="ECO:0000256" key="6">
    <source>
        <dbReference type="ARBA" id="ARBA00022759"/>
    </source>
</evidence>
<evidence type="ECO:0000313" key="14">
    <source>
        <dbReference type="EMBL" id="CUQ18556.1"/>
    </source>
</evidence>
<proteinExistence type="inferred from homology"/>
<protein>
    <recommendedName>
        <fullName evidence="13">Holliday junction resolvase RecU</fullName>
    </recommendedName>
</protein>
<keyword evidence="6 14" id="KW-0255">Endonuclease</keyword>
<dbReference type="AlphaFoldDB" id="A0A174UB14"/>
<gene>
    <name evidence="14" type="ORF">ERS852551_03455</name>
</gene>
<dbReference type="GO" id="GO:0004519">
    <property type="term" value="F:endonuclease activity"/>
    <property type="evidence" value="ECO:0007669"/>
    <property type="project" value="UniProtKB-KW"/>
</dbReference>
<dbReference type="Gene3D" id="3.40.1350.10">
    <property type="match status" value="1"/>
</dbReference>
<keyword evidence="3" id="KW-0963">Cytoplasm</keyword>
<dbReference type="RefSeq" id="WP_242857806.1">
    <property type="nucleotide sequence ID" value="NZ_CABIWA010000024.1"/>
</dbReference>
<evidence type="ECO:0000256" key="8">
    <source>
        <dbReference type="ARBA" id="ARBA00022801"/>
    </source>
</evidence>
<evidence type="ECO:0000256" key="1">
    <source>
        <dbReference type="ARBA" id="ARBA00001946"/>
    </source>
</evidence>
<dbReference type="Proteomes" id="UP000095765">
    <property type="component" value="Unassembled WGS sequence"/>
</dbReference>
<evidence type="ECO:0000256" key="13">
    <source>
        <dbReference type="ARBA" id="ARBA00029523"/>
    </source>
</evidence>
<evidence type="ECO:0000256" key="10">
    <source>
        <dbReference type="ARBA" id="ARBA00023172"/>
    </source>
</evidence>
<dbReference type="SUPFAM" id="SSF52980">
    <property type="entry name" value="Restriction endonuclease-like"/>
    <property type="match status" value="1"/>
</dbReference>
<keyword evidence="4" id="KW-0540">Nuclease</keyword>
<organism evidence="14 15">
    <name type="scientific">Anaerotruncus colihominis</name>
    <dbReference type="NCBI Taxonomy" id="169435"/>
    <lineage>
        <taxon>Bacteria</taxon>
        <taxon>Bacillati</taxon>
        <taxon>Bacillota</taxon>
        <taxon>Clostridia</taxon>
        <taxon>Eubacteriales</taxon>
        <taxon>Oscillospiraceae</taxon>
        <taxon>Anaerotruncus</taxon>
    </lineage>
</organism>
<evidence type="ECO:0000256" key="12">
    <source>
        <dbReference type="ARBA" id="ARBA00023447"/>
    </source>
</evidence>
<dbReference type="GO" id="GO:0016787">
    <property type="term" value="F:hydrolase activity"/>
    <property type="evidence" value="ECO:0007669"/>
    <property type="project" value="UniProtKB-KW"/>
</dbReference>
<keyword evidence="11" id="KW-0234">DNA repair</keyword>
<dbReference type="InterPro" id="IPR004612">
    <property type="entry name" value="Resolv_RecU"/>
</dbReference>
<dbReference type="GO" id="GO:0046872">
    <property type="term" value="F:metal ion binding"/>
    <property type="evidence" value="ECO:0007669"/>
    <property type="project" value="UniProtKB-KW"/>
</dbReference>
<comment type="subcellular location">
    <subcellularLocation>
        <location evidence="2">Cytoplasm</location>
    </subcellularLocation>
</comment>
<evidence type="ECO:0000256" key="5">
    <source>
        <dbReference type="ARBA" id="ARBA00022723"/>
    </source>
</evidence>
<keyword evidence="9" id="KW-0460">Magnesium</keyword>